<dbReference type="Gene3D" id="3.40.50.720">
    <property type="entry name" value="NAD(P)-binding Rossmann-like Domain"/>
    <property type="match status" value="1"/>
</dbReference>
<reference evidence="3" key="1">
    <citation type="journal article" date="2015" name="BMC Genomics">
        <title>Transcriptome profiling of a Rhizobium leguminosarum bv. trifolii rosR mutant reveals the role of the transcriptional regulator RosR in motility, synthesis of cell-surface components, and other cellular processes.</title>
        <authorList>
            <person name="Rachwal K."/>
            <person name="Matczynska E."/>
            <person name="Janczarek M."/>
        </authorList>
    </citation>
    <scope>NUCLEOTIDE SEQUENCE</scope>
    <source>
        <strain evidence="3">Rt24.2</strain>
    </source>
</reference>
<evidence type="ECO:0000256" key="1">
    <source>
        <dbReference type="ARBA" id="ARBA00006484"/>
    </source>
</evidence>
<dbReference type="SUPFAM" id="SSF51735">
    <property type="entry name" value="NAD(P)-binding Rossmann-fold domains"/>
    <property type="match status" value="1"/>
</dbReference>
<dbReference type="EMBL" id="KX491142">
    <property type="protein sequence ID" value="AOO93506.1"/>
    <property type="molecule type" value="Genomic_DNA"/>
</dbReference>
<dbReference type="InterPro" id="IPR002347">
    <property type="entry name" value="SDR_fam"/>
</dbReference>
<name>A0A1B8R4Y7_RHILT</name>
<evidence type="ECO:0000313" key="3">
    <source>
        <dbReference type="EMBL" id="AOO93506.1"/>
    </source>
</evidence>
<dbReference type="RefSeq" id="WP_028734451.1">
    <property type="nucleotide sequence ID" value="NZ_MAMO01000166.1"/>
</dbReference>
<dbReference type="AlphaFoldDB" id="A0A1B8R4Y7"/>
<dbReference type="GO" id="GO:0050664">
    <property type="term" value="F:oxidoreductase activity, acting on NAD(P)H, oxygen as acceptor"/>
    <property type="evidence" value="ECO:0007669"/>
    <property type="project" value="TreeGrafter"/>
</dbReference>
<evidence type="ECO:0000256" key="2">
    <source>
        <dbReference type="ARBA" id="ARBA00023002"/>
    </source>
</evidence>
<dbReference type="PANTHER" id="PTHR43008:SF4">
    <property type="entry name" value="CHAIN DEHYDROGENASE, PUTATIVE (AFU_ORTHOLOGUE AFUA_4G08710)-RELATED"/>
    <property type="match status" value="1"/>
</dbReference>
<comment type="similarity">
    <text evidence="1">Belongs to the short-chain dehydrogenases/reductases (SDR) family.</text>
</comment>
<dbReference type="Pfam" id="PF00106">
    <property type="entry name" value="adh_short"/>
    <property type="match status" value="1"/>
</dbReference>
<organism evidence="3">
    <name type="scientific">Rhizobium leguminosarum bv. trifolii</name>
    <dbReference type="NCBI Taxonomy" id="386"/>
    <lineage>
        <taxon>Bacteria</taxon>
        <taxon>Pseudomonadati</taxon>
        <taxon>Pseudomonadota</taxon>
        <taxon>Alphaproteobacteria</taxon>
        <taxon>Hyphomicrobiales</taxon>
        <taxon>Rhizobiaceae</taxon>
        <taxon>Rhizobium/Agrobacterium group</taxon>
        <taxon>Rhizobium</taxon>
    </lineage>
</organism>
<accession>A0A1B8R4Y7</accession>
<reference evidence="3" key="2">
    <citation type="journal article" date="2016" name="Front. Microbiol.">
        <title>The Regulatory Protein RosR Affects Rhizobium leguminosarum bv. trifolii Protein Profiles, Cell Surface Properties, and Symbiosis with Clover.</title>
        <authorList>
            <person name="Rachwal K."/>
            <person name="Boguszewska A."/>
            <person name="Kopcinska J."/>
            <person name="Karas M."/>
            <person name="Tchorzewski M."/>
            <person name="Janczarek M."/>
        </authorList>
    </citation>
    <scope>NUCLEOTIDE SEQUENCE</scope>
    <source>
        <strain evidence="3">Rt24.2</strain>
    </source>
</reference>
<sequence>MDLEGKRIVVVGGSRGLGRGLAEAFAVRAAEVTVVARNAAAVQGPGEQPAVTAISADATDVDAAWRIMEQTRPDLVIMNAGAEPPMERIDRIGWEAFTTNWNVDVKAALHWVQAALTLPMTPGGLVVLVSSGAAVQGSPLSGGYAGAKRAQWFIAKYAEGLSAELGLGLRFRVIVPRQMFAGTGVGDTGIAAYAAAAGRTFAEHAATWPDMTPRDFGDMVADLIGRTGLAGAMVYAVRGDTGVTVIE</sequence>
<dbReference type="CDD" id="cd05233">
    <property type="entry name" value="SDR_c"/>
    <property type="match status" value="1"/>
</dbReference>
<dbReference type="PRINTS" id="PR00081">
    <property type="entry name" value="GDHRDH"/>
</dbReference>
<dbReference type="PANTHER" id="PTHR43008">
    <property type="entry name" value="BENZIL REDUCTASE"/>
    <property type="match status" value="1"/>
</dbReference>
<protein>
    <submittedName>
        <fullName evidence="3">Short-chain dehydrogenase</fullName>
    </submittedName>
</protein>
<dbReference type="GeneID" id="61422718"/>
<proteinExistence type="inferred from homology"/>
<dbReference type="InterPro" id="IPR036291">
    <property type="entry name" value="NAD(P)-bd_dom_sf"/>
</dbReference>
<keyword evidence="2" id="KW-0560">Oxidoreductase</keyword>